<dbReference type="Proteomes" id="UP000188729">
    <property type="component" value="Unassembled WGS sequence"/>
</dbReference>
<organism evidence="2 3">
    <name type="scientific">Sphingomonas jeddahensis</name>
    <dbReference type="NCBI Taxonomy" id="1915074"/>
    <lineage>
        <taxon>Bacteria</taxon>
        <taxon>Pseudomonadati</taxon>
        <taxon>Pseudomonadota</taxon>
        <taxon>Alphaproteobacteria</taxon>
        <taxon>Sphingomonadales</taxon>
        <taxon>Sphingomonadaceae</taxon>
        <taxon>Sphingomonas</taxon>
    </lineage>
</organism>
<protein>
    <submittedName>
        <fullName evidence="2">Uncharacterized protein</fullName>
    </submittedName>
</protein>
<reference evidence="2 3" key="1">
    <citation type="submission" date="2016-11" db="EMBL/GenBank/DDBJ databases">
        <title>Genome sequence of Sphingomonas jeddahensis G39.</title>
        <authorList>
            <person name="Poehlein A."/>
            <person name="Wuebbeler J.H."/>
            <person name="Steinbuechel A."/>
            <person name="Daniel R."/>
        </authorList>
    </citation>
    <scope>NUCLEOTIDE SEQUENCE [LARGE SCALE GENOMIC DNA]</scope>
    <source>
        <strain evidence="2 3">G39</strain>
    </source>
</reference>
<dbReference type="EMBL" id="MPSB01000001">
    <property type="protein sequence ID" value="ONF97568.1"/>
    <property type="molecule type" value="Genomic_DNA"/>
</dbReference>
<feature type="signal peptide" evidence="1">
    <location>
        <begin position="1"/>
        <end position="19"/>
    </location>
</feature>
<feature type="chain" id="PRO_5012730949" evidence="1">
    <location>
        <begin position="20"/>
        <end position="106"/>
    </location>
</feature>
<accession>A0A1V2EZ58</accession>
<evidence type="ECO:0000256" key="1">
    <source>
        <dbReference type="SAM" id="SignalP"/>
    </source>
</evidence>
<gene>
    <name evidence="2" type="ORF">SPHI_01980</name>
</gene>
<evidence type="ECO:0000313" key="3">
    <source>
        <dbReference type="Proteomes" id="UP000188729"/>
    </source>
</evidence>
<dbReference type="STRING" id="1915074.SPHI_01980"/>
<dbReference type="AlphaFoldDB" id="A0A1V2EZ58"/>
<keyword evidence="3" id="KW-1185">Reference proteome</keyword>
<name>A0A1V2EZ58_9SPHN</name>
<sequence>MRGVGLCALAMIVGAPATAQIVYSGPGSTRPSYDRVELQQIYFHRLQGLRSEALRRQAADGGSLTPESRAELQSKLNRINATRARDARRNDIMSVDAFGVERRSER</sequence>
<evidence type="ECO:0000313" key="2">
    <source>
        <dbReference type="EMBL" id="ONF97568.1"/>
    </source>
</evidence>
<proteinExistence type="predicted"/>
<comment type="caution">
    <text evidence="2">The sequence shown here is derived from an EMBL/GenBank/DDBJ whole genome shotgun (WGS) entry which is preliminary data.</text>
</comment>
<keyword evidence="1" id="KW-0732">Signal</keyword>